<dbReference type="GO" id="GO:0004497">
    <property type="term" value="F:monooxygenase activity"/>
    <property type="evidence" value="ECO:0007669"/>
    <property type="project" value="UniProtKB-KW"/>
</dbReference>
<keyword evidence="3" id="KW-1185">Reference proteome</keyword>
<name>A0ABX2TJA0_9PROT</name>
<organism evidence="2 3">
    <name type="scientific">Azospirillum oleiclasticum</name>
    <dbReference type="NCBI Taxonomy" id="2735135"/>
    <lineage>
        <taxon>Bacteria</taxon>
        <taxon>Pseudomonadati</taxon>
        <taxon>Pseudomonadota</taxon>
        <taxon>Alphaproteobacteria</taxon>
        <taxon>Rhodospirillales</taxon>
        <taxon>Azospirillaceae</taxon>
        <taxon>Azospirillum</taxon>
    </lineage>
</organism>
<protein>
    <submittedName>
        <fullName evidence="2">Antibiotic biosynthesis monooxygenase</fullName>
    </submittedName>
</protein>
<feature type="domain" description="ABM" evidence="1">
    <location>
        <begin position="2"/>
        <end position="96"/>
    </location>
</feature>
<dbReference type="Pfam" id="PF03992">
    <property type="entry name" value="ABM"/>
    <property type="match status" value="1"/>
</dbReference>
<evidence type="ECO:0000313" key="2">
    <source>
        <dbReference type="EMBL" id="NYZ24102.1"/>
    </source>
</evidence>
<dbReference type="InterPro" id="IPR011008">
    <property type="entry name" value="Dimeric_a/b-barrel"/>
</dbReference>
<gene>
    <name evidence="2" type="ORF">HND93_30735</name>
</gene>
<keyword evidence="2" id="KW-0560">Oxidoreductase</keyword>
<accession>A0ABX2TJA0</accession>
<evidence type="ECO:0000259" key="1">
    <source>
        <dbReference type="PROSITE" id="PS51725"/>
    </source>
</evidence>
<dbReference type="PANTHER" id="PTHR34474">
    <property type="entry name" value="SIGNAL TRANSDUCTION PROTEIN TRAP"/>
    <property type="match status" value="1"/>
</dbReference>
<dbReference type="PANTHER" id="PTHR34474:SF2">
    <property type="entry name" value="SIGNAL TRANSDUCTION PROTEIN TRAP"/>
    <property type="match status" value="1"/>
</dbReference>
<keyword evidence="2" id="KW-0503">Monooxygenase</keyword>
<reference evidence="2 3" key="1">
    <citation type="submission" date="2020-05" db="EMBL/GenBank/DDBJ databases">
        <title>Azospirillum oleiclasticum sp. nov, a nitrogen-fixing and heavy crude oil-emulsifying bacterium isolated from the crude oil of Yumen Oilfield.</title>
        <authorList>
            <person name="Wu D."/>
            <person name="Cai M."/>
            <person name="Zhang X."/>
        </authorList>
    </citation>
    <scope>NUCLEOTIDE SEQUENCE [LARGE SCALE GENOMIC DNA]</scope>
    <source>
        <strain evidence="2 3">ROY-1-1-2</strain>
    </source>
</reference>
<dbReference type="SUPFAM" id="SSF54909">
    <property type="entry name" value="Dimeric alpha+beta barrel"/>
    <property type="match status" value="1"/>
</dbReference>
<proteinExistence type="predicted"/>
<comment type="caution">
    <text evidence="2">The sequence shown here is derived from an EMBL/GenBank/DDBJ whole genome shotgun (WGS) entry which is preliminary data.</text>
</comment>
<dbReference type="PROSITE" id="PS51725">
    <property type="entry name" value="ABM"/>
    <property type="match status" value="1"/>
</dbReference>
<dbReference type="EMBL" id="JABFDB010000035">
    <property type="protein sequence ID" value="NYZ24102.1"/>
    <property type="molecule type" value="Genomic_DNA"/>
</dbReference>
<dbReference type="RefSeq" id="WP_180285879.1">
    <property type="nucleotide sequence ID" value="NZ_JABFDB010000035.1"/>
</dbReference>
<dbReference type="Gene3D" id="3.30.70.100">
    <property type="match status" value="1"/>
</dbReference>
<dbReference type="InterPro" id="IPR050404">
    <property type="entry name" value="Heme-degrading_MO"/>
</dbReference>
<dbReference type="InterPro" id="IPR007138">
    <property type="entry name" value="ABM_dom"/>
</dbReference>
<dbReference type="Proteomes" id="UP000584642">
    <property type="component" value="Unassembled WGS sequence"/>
</dbReference>
<sequence>MFIAMNRFKVKKGSEEDFEAVWLNREVHLHAVPGFVEFHMLRGPEKEEYRLYSSHTVWDSEAAFLDWTRSEAFRSAHRGAGDRKPLYLSHPEFEGFEVIQTVTREA</sequence>
<evidence type="ECO:0000313" key="3">
    <source>
        <dbReference type="Proteomes" id="UP000584642"/>
    </source>
</evidence>